<dbReference type="InterPro" id="IPR002125">
    <property type="entry name" value="CMP_dCMP_dom"/>
</dbReference>
<evidence type="ECO:0000313" key="10">
    <source>
        <dbReference type="EMBL" id="MBB5352518.1"/>
    </source>
</evidence>
<dbReference type="Proteomes" id="UP000557717">
    <property type="component" value="Unassembled WGS sequence"/>
</dbReference>
<feature type="binding site" evidence="8">
    <location>
        <position position="59"/>
    </location>
    <ligand>
        <name>Zn(2+)</name>
        <dbReference type="ChEBI" id="CHEBI:29105"/>
        <note>catalytic</note>
    </ligand>
</feature>
<dbReference type="HAMAP" id="MF_00972">
    <property type="entry name" value="tRNA_aden_deaminase"/>
    <property type="match status" value="1"/>
</dbReference>
<dbReference type="EC" id="3.5.4.33" evidence="8"/>
<feature type="domain" description="CMP/dCMP-type deaminase" evidence="9">
    <location>
        <begin position="8"/>
        <end position="130"/>
    </location>
</feature>
<accession>A0A840VD14</accession>
<evidence type="ECO:0000256" key="1">
    <source>
        <dbReference type="ARBA" id="ARBA00010669"/>
    </source>
</evidence>
<evidence type="ECO:0000313" key="11">
    <source>
        <dbReference type="Proteomes" id="UP000557717"/>
    </source>
</evidence>
<evidence type="ECO:0000256" key="7">
    <source>
        <dbReference type="ARBA" id="ARBA00048045"/>
    </source>
</evidence>
<comment type="caution">
    <text evidence="10">The sequence shown here is derived from an EMBL/GenBank/DDBJ whole genome shotgun (WGS) entry which is preliminary data.</text>
</comment>
<reference evidence="10 11" key="1">
    <citation type="submission" date="2020-08" db="EMBL/GenBank/DDBJ databases">
        <title>Genomic Encyclopedia of Type Strains, Phase IV (KMG-IV): sequencing the most valuable type-strain genomes for metagenomic binning, comparative biology and taxonomic classification.</title>
        <authorList>
            <person name="Goeker M."/>
        </authorList>
    </citation>
    <scope>NUCLEOTIDE SEQUENCE [LARGE SCALE GENOMIC DNA]</scope>
    <source>
        <strain evidence="10 11">YC6886</strain>
    </source>
</reference>
<evidence type="ECO:0000256" key="8">
    <source>
        <dbReference type="HAMAP-Rule" id="MF_00972"/>
    </source>
</evidence>
<evidence type="ECO:0000256" key="2">
    <source>
        <dbReference type="ARBA" id="ARBA00011738"/>
    </source>
</evidence>
<sequence>MDEPFEILGDDYWMRQALREAKRAYDATEVPIGAVVVREGRIIGRAWNQVETLKDATAHAEMLALTAAQQAVGDWRLEGCTLYVTKEPCPMCAGAIVHCRPDRVVFGCPDEKAGAAGGWIHLLDANPPLNHRCETVSGVLGEECLALIQGFFREARAKKKALRDAAKAHPDELA</sequence>
<dbReference type="CDD" id="cd01285">
    <property type="entry name" value="nucleoside_deaminase"/>
    <property type="match status" value="1"/>
</dbReference>
<evidence type="ECO:0000256" key="5">
    <source>
        <dbReference type="ARBA" id="ARBA00022801"/>
    </source>
</evidence>
<keyword evidence="6 8" id="KW-0862">Zinc</keyword>
<evidence type="ECO:0000256" key="3">
    <source>
        <dbReference type="ARBA" id="ARBA00022694"/>
    </source>
</evidence>
<dbReference type="AlphaFoldDB" id="A0A840VD14"/>
<dbReference type="GO" id="GO:0008270">
    <property type="term" value="F:zinc ion binding"/>
    <property type="evidence" value="ECO:0007669"/>
    <property type="project" value="UniProtKB-UniRule"/>
</dbReference>
<gene>
    <name evidence="8" type="primary">tadA</name>
    <name evidence="10" type="ORF">HNR46_002764</name>
</gene>
<evidence type="ECO:0000256" key="6">
    <source>
        <dbReference type="ARBA" id="ARBA00022833"/>
    </source>
</evidence>
<dbReference type="SUPFAM" id="SSF53927">
    <property type="entry name" value="Cytidine deaminase-like"/>
    <property type="match status" value="1"/>
</dbReference>
<dbReference type="FunFam" id="3.40.140.10:FF:000005">
    <property type="entry name" value="tRNA-specific adenosine deaminase"/>
    <property type="match status" value="1"/>
</dbReference>
<dbReference type="Gene3D" id="3.40.140.10">
    <property type="entry name" value="Cytidine Deaminase, domain 2"/>
    <property type="match status" value="1"/>
</dbReference>
<evidence type="ECO:0000256" key="4">
    <source>
        <dbReference type="ARBA" id="ARBA00022723"/>
    </source>
</evidence>
<dbReference type="GO" id="GO:0052717">
    <property type="term" value="F:tRNA-specific adenosine-34 deaminase activity"/>
    <property type="evidence" value="ECO:0007669"/>
    <property type="project" value="UniProtKB-UniRule"/>
</dbReference>
<comment type="subunit">
    <text evidence="2 8">Homodimer.</text>
</comment>
<keyword evidence="3 8" id="KW-0819">tRNA processing</keyword>
<comment type="function">
    <text evidence="8">Catalyzes the deamination of adenosine to inosine at the wobble position 34 of tRNA(Arg2).</text>
</comment>
<keyword evidence="5 8" id="KW-0378">Hydrolase</keyword>
<dbReference type="EMBL" id="JACHFD010000013">
    <property type="protein sequence ID" value="MBB5352518.1"/>
    <property type="molecule type" value="Genomic_DNA"/>
</dbReference>
<keyword evidence="4 8" id="KW-0479">Metal-binding</keyword>
<dbReference type="Pfam" id="PF00383">
    <property type="entry name" value="dCMP_cyt_deam_1"/>
    <property type="match status" value="1"/>
</dbReference>
<evidence type="ECO:0000259" key="9">
    <source>
        <dbReference type="PROSITE" id="PS51747"/>
    </source>
</evidence>
<feature type="active site" description="Proton donor" evidence="8">
    <location>
        <position position="61"/>
    </location>
</feature>
<dbReference type="RefSeq" id="WP_184019620.1">
    <property type="nucleotide sequence ID" value="NZ_JACHFD010000013.1"/>
</dbReference>
<dbReference type="PANTHER" id="PTHR11079">
    <property type="entry name" value="CYTOSINE DEAMINASE FAMILY MEMBER"/>
    <property type="match status" value="1"/>
</dbReference>
<dbReference type="PROSITE" id="PS00903">
    <property type="entry name" value="CYT_DCMP_DEAMINASES_1"/>
    <property type="match status" value="1"/>
</dbReference>
<dbReference type="InterPro" id="IPR016193">
    <property type="entry name" value="Cytidine_deaminase-like"/>
</dbReference>
<dbReference type="PANTHER" id="PTHR11079:SF202">
    <property type="entry name" value="TRNA-SPECIFIC ADENOSINE DEAMINASE"/>
    <property type="match status" value="1"/>
</dbReference>
<dbReference type="InterPro" id="IPR028883">
    <property type="entry name" value="tRNA_aden_deaminase"/>
</dbReference>
<feature type="binding site" evidence="8">
    <location>
        <position position="89"/>
    </location>
    <ligand>
        <name>Zn(2+)</name>
        <dbReference type="ChEBI" id="CHEBI:29105"/>
        <note>catalytic</note>
    </ligand>
</feature>
<feature type="binding site" evidence="8">
    <location>
        <position position="92"/>
    </location>
    <ligand>
        <name>Zn(2+)</name>
        <dbReference type="ChEBI" id="CHEBI:29105"/>
        <note>catalytic</note>
    </ligand>
</feature>
<dbReference type="PROSITE" id="PS51747">
    <property type="entry name" value="CYT_DCMP_DEAMINASES_2"/>
    <property type="match status" value="1"/>
</dbReference>
<keyword evidence="11" id="KW-1185">Reference proteome</keyword>
<protein>
    <recommendedName>
        <fullName evidence="8">tRNA-specific adenosine deaminase</fullName>
        <ecNumber evidence="8">3.5.4.33</ecNumber>
    </recommendedName>
</protein>
<comment type="similarity">
    <text evidence="1">Belongs to the cytidine and deoxycytidylate deaminase family. ADAT2 subfamily.</text>
</comment>
<comment type="cofactor">
    <cofactor evidence="8">
        <name>Zn(2+)</name>
        <dbReference type="ChEBI" id="CHEBI:29105"/>
    </cofactor>
    <text evidence="8">Binds 1 zinc ion per subunit.</text>
</comment>
<proteinExistence type="inferred from homology"/>
<name>A0A840VD14_9BACT</name>
<dbReference type="GO" id="GO:0002100">
    <property type="term" value="P:tRNA wobble adenosine to inosine editing"/>
    <property type="evidence" value="ECO:0007669"/>
    <property type="project" value="UniProtKB-UniRule"/>
</dbReference>
<comment type="catalytic activity">
    <reaction evidence="7 8">
        <text>adenosine(34) in tRNA + H2O + H(+) = inosine(34) in tRNA + NH4(+)</text>
        <dbReference type="Rhea" id="RHEA:43168"/>
        <dbReference type="Rhea" id="RHEA-COMP:10373"/>
        <dbReference type="Rhea" id="RHEA-COMP:10374"/>
        <dbReference type="ChEBI" id="CHEBI:15377"/>
        <dbReference type="ChEBI" id="CHEBI:15378"/>
        <dbReference type="ChEBI" id="CHEBI:28938"/>
        <dbReference type="ChEBI" id="CHEBI:74411"/>
        <dbReference type="ChEBI" id="CHEBI:82852"/>
        <dbReference type="EC" id="3.5.4.33"/>
    </reaction>
</comment>
<dbReference type="InterPro" id="IPR016192">
    <property type="entry name" value="APOBEC/CMP_deaminase_Zn-bd"/>
</dbReference>
<organism evidence="10 11">
    <name type="scientific">Haloferula luteola</name>
    <dbReference type="NCBI Taxonomy" id="595692"/>
    <lineage>
        <taxon>Bacteria</taxon>
        <taxon>Pseudomonadati</taxon>
        <taxon>Verrucomicrobiota</taxon>
        <taxon>Verrucomicrobiia</taxon>
        <taxon>Verrucomicrobiales</taxon>
        <taxon>Verrucomicrobiaceae</taxon>
        <taxon>Haloferula</taxon>
    </lineage>
</organism>
<dbReference type="NCBIfam" id="NF008113">
    <property type="entry name" value="PRK10860.1"/>
    <property type="match status" value="1"/>
</dbReference>